<keyword evidence="3" id="KW-1185">Reference proteome</keyword>
<protein>
    <submittedName>
        <fullName evidence="2">Uncharacterized protein</fullName>
    </submittedName>
</protein>
<feature type="compositionally biased region" description="Low complexity" evidence="1">
    <location>
        <begin position="489"/>
        <end position="498"/>
    </location>
</feature>
<name>A0A433SWP9_ELYCH</name>
<evidence type="ECO:0000256" key="1">
    <source>
        <dbReference type="SAM" id="MobiDB-lite"/>
    </source>
</evidence>
<feature type="region of interest" description="Disordered" evidence="1">
    <location>
        <begin position="489"/>
        <end position="522"/>
    </location>
</feature>
<feature type="region of interest" description="Disordered" evidence="1">
    <location>
        <begin position="450"/>
        <end position="474"/>
    </location>
</feature>
<evidence type="ECO:0000313" key="2">
    <source>
        <dbReference type="EMBL" id="RUS73726.1"/>
    </source>
</evidence>
<comment type="caution">
    <text evidence="2">The sequence shown here is derived from an EMBL/GenBank/DDBJ whole genome shotgun (WGS) entry which is preliminary data.</text>
</comment>
<sequence>MEPKIKLIKEVSPPVAVWEPYRQHFKMNCNQRQTIGGDLAEEKTESVNTRARQAYTERNQIQTDFVSNINPLPVSHSNTSAALKKDLKISCSLQSAPHVKNTICAHTPVSLTLQSSNVIPLVAVNDKPADINPLKEPKLYYYNPENSQVFSQHGRGKRLEVKKATSSGDNQKQYNVVTLEALMAALTNKKGLETGRKEIKPISQMPIVQIISSTCDSKGGGAAACKLFMAIQSKPIAGGVAAYTQNRGLRRIQSKPIVQMPGTGDSKGEVAACTENKKLGMITQRKPIVQVQGKNDSKVTAQNLFMASQKKNKRGMNPTKSRTAESLKEYYKQKVQKLKEDPEKWADFCESNRMAARRRKAKLTPEQKRYYNEKEKERRKIRRLTKPISELERQQRREHMKQLWRKRRERQTEEERERIRARGRRYYAERKRKRKMKQENETDVVLDVDPLSDSTTTVPQKEDVTVRSPCAHTPAPPMDLNISCSLTTELSSSQPSSSKVDAANKPYEGCSPKAPTYDKLKNSPTQTAKYSALYHLPTDSKSKAHVLSQLITECTYKERAAIADALVKSKLGRRNSSKFAQLLSAVEGLLPK</sequence>
<dbReference type="AlphaFoldDB" id="A0A433SWP9"/>
<evidence type="ECO:0000313" key="3">
    <source>
        <dbReference type="Proteomes" id="UP000271974"/>
    </source>
</evidence>
<dbReference type="EMBL" id="RQTK01000906">
    <property type="protein sequence ID" value="RUS73726.1"/>
    <property type="molecule type" value="Genomic_DNA"/>
</dbReference>
<reference evidence="2 3" key="1">
    <citation type="submission" date="2019-01" db="EMBL/GenBank/DDBJ databases">
        <title>A draft genome assembly of the solar-powered sea slug Elysia chlorotica.</title>
        <authorList>
            <person name="Cai H."/>
            <person name="Li Q."/>
            <person name="Fang X."/>
            <person name="Li J."/>
            <person name="Curtis N.E."/>
            <person name="Altenburger A."/>
            <person name="Shibata T."/>
            <person name="Feng M."/>
            <person name="Maeda T."/>
            <person name="Schwartz J.A."/>
            <person name="Shigenobu S."/>
            <person name="Lundholm N."/>
            <person name="Nishiyama T."/>
            <person name="Yang H."/>
            <person name="Hasebe M."/>
            <person name="Li S."/>
            <person name="Pierce S.K."/>
            <person name="Wang J."/>
        </authorList>
    </citation>
    <scope>NUCLEOTIDE SEQUENCE [LARGE SCALE GENOMIC DNA]</scope>
    <source>
        <strain evidence="2">EC2010</strain>
        <tissue evidence="2">Whole organism of an adult</tissue>
    </source>
</reference>
<proteinExistence type="predicted"/>
<dbReference type="Proteomes" id="UP000271974">
    <property type="component" value="Unassembled WGS sequence"/>
</dbReference>
<organism evidence="2 3">
    <name type="scientific">Elysia chlorotica</name>
    <name type="common">Eastern emerald elysia</name>
    <name type="synonym">Sea slug</name>
    <dbReference type="NCBI Taxonomy" id="188477"/>
    <lineage>
        <taxon>Eukaryota</taxon>
        <taxon>Metazoa</taxon>
        <taxon>Spiralia</taxon>
        <taxon>Lophotrochozoa</taxon>
        <taxon>Mollusca</taxon>
        <taxon>Gastropoda</taxon>
        <taxon>Heterobranchia</taxon>
        <taxon>Euthyneura</taxon>
        <taxon>Panpulmonata</taxon>
        <taxon>Sacoglossa</taxon>
        <taxon>Placobranchoidea</taxon>
        <taxon>Plakobranchidae</taxon>
        <taxon>Elysia</taxon>
    </lineage>
</organism>
<accession>A0A433SWP9</accession>
<gene>
    <name evidence="2" type="ORF">EGW08_018506</name>
</gene>